<dbReference type="GO" id="GO:0004792">
    <property type="term" value="F:thiosulfate-cyanide sulfurtransferase activity"/>
    <property type="evidence" value="ECO:0007669"/>
    <property type="project" value="InterPro"/>
</dbReference>
<dbReference type="InterPro" id="IPR001763">
    <property type="entry name" value="Rhodanese-like_dom"/>
</dbReference>
<proteinExistence type="predicted"/>
<dbReference type="AlphaFoldDB" id="A0A5D3FFM9"/>
<protein>
    <submittedName>
        <fullName evidence="2">Rhodanese-like domain-containing protein</fullName>
    </submittedName>
</protein>
<evidence type="ECO:0000313" key="3">
    <source>
        <dbReference type="Proteomes" id="UP000323505"/>
    </source>
</evidence>
<organism evidence="2 3">
    <name type="scientific">Actinomadura decatromicini</name>
    <dbReference type="NCBI Taxonomy" id="2604572"/>
    <lineage>
        <taxon>Bacteria</taxon>
        <taxon>Bacillati</taxon>
        <taxon>Actinomycetota</taxon>
        <taxon>Actinomycetes</taxon>
        <taxon>Streptosporangiales</taxon>
        <taxon>Thermomonosporaceae</taxon>
        <taxon>Actinomadura</taxon>
    </lineage>
</organism>
<dbReference type="SUPFAM" id="SSF52821">
    <property type="entry name" value="Rhodanese/Cell cycle control phosphatase"/>
    <property type="match status" value="1"/>
</dbReference>
<evidence type="ECO:0000313" key="2">
    <source>
        <dbReference type="EMBL" id="TYK46824.1"/>
    </source>
</evidence>
<comment type="caution">
    <text evidence="2">The sequence shown here is derived from an EMBL/GenBank/DDBJ whole genome shotgun (WGS) entry which is preliminary data.</text>
</comment>
<gene>
    <name evidence="2" type="ORF">FXF68_23610</name>
</gene>
<dbReference type="Gene3D" id="3.40.250.10">
    <property type="entry name" value="Rhodanese-like domain"/>
    <property type="match status" value="1"/>
</dbReference>
<feature type="domain" description="Rhodanese" evidence="1">
    <location>
        <begin position="15"/>
        <end position="114"/>
    </location>
</feature>
<dbReference type="InterPro" id="IPR036873">
    <property type="entry name" value="Rhodanese-like_dom_sf"/>
</dbReference>
<dbReference type="InterPro" id="IPR001307">
    <property type="entry name" value="Thiosulphate_STrfase_CS"/>
</dbReference>
<dbReference type="Pfam" id="PF00581">
    <property type="entry name" value="Rhodanese"/>
    <property type="match status" value="1"/>
</dbReference>
<reference evidence="2 3" key="1">
    <citation type="submission" date="2019-08" db="EMBL/GenBank/DDBJ databases">
        <title>Actinomadura sp. nov. CYP1-5 isolated from mountain soil.</title>
        <authorList>
            <person name="Songsumanus A."/>
            <person name="Kuncharoen N."/>
            <person name="Kudo T."/>
            <person name="Yuki M."/>
            <person name="Igarashi Y."/>
            <person name="Tanasupawat S."/>
        </authorList>
    </citation>
    <scope>NUCLEOTIDE SEQUENCE [LARGE SCALE GENOMIC DNA]</scope>
    <source>
        <strain evidence="2 3">CYP1-5</strain>
    </source>
</reference>
<dbReference type="RefSeq" id="WP_148762736.1">
    <property type="nucleotide sequence ID" value="NZ_VSRQ01000005.1"/>
</dbReference>
<dbReference type="Proteomes" id="UP000323505">
    <property type="component" value="Unassembled WGS sequence"/>
</dbReference>
<sequence>MLPLITRERLAAEMDAGTVVVVDTMPSAYYEKEHLPGARNIPGFPYERAAESTDEHAPRVLPDKSVPVVVYCANVPCRNSGLVGARLLELGYRDVRKYREGIEDWVAAGLPTESSAGRPSAP</sequence>
<accession>A0A5D3FFM9</accession>
<keyword evidence="3" id="KW-1185">Reference proteome</keyword>
<evidence type="ECO:0000259" key="1">
    <source>
        <dbReference type="PROSITE" id="PS50206"/>
    </source>
</evidence>
<dbReference type="EMBL" id="VSRQ01000005">
    <property type="protein sequence ID" value="TYK46824.1"/>
    <property type="molecule type" value="Genomic_DNA"/>
</dbReference>
<dbReference type="PROSITE" id="PS50206">
    <property type="entry name" value="RHODANESE_3"/>
    <property type="match status" value="1"/>
</dbReference>
<dbReference type="PROSITE" id="PS00380">
    <property type="entry name" value="RHODANESE_1"/>
    <property type="match status" value="1"/>
</dbReference>
<dbReference type="CDD" id="cd00158">
    <property type="entry name" value="RHOD"/>
    <property type="match status" value="1"/>
</dbReference>
<name>A0A5D3FFM9_9ACTN</name>
<dbReference type="SMART" id="SM00450">
    <property type="entry name" value="RHOD"/>
    <property type="match status" value="1"/>
</dbReference>